<dbReference type="InterPro" id="IPR005162">
    <property type="entry name" value="Retrotrans_gag_dom"/>
</dbReference>
<dbReference type="Pfam" id="PF03732">
    <property type="entry name" value="Retrotrans_gag"/>
    <property type="match status" value="1"/>
</dbReference>
<feature type="region of interest" description="Disordered" evidence="2">
    <location>
        <begin position="338"/>
        <end position="375"/>
    </location>
</feature>
<dbReference type="PROSITE" id="PS50994">
    <property type="entry name" value="INTEGRASE"/>
    <property type="match status" value="1"/>
</dbReference>
<accession>A0A2N9EUA9</accession>
<dbReference type="Gene3D" id="3.30.70.270">
    <property type="match status" value="2"/>
</dbReference>
<dbReference type="Gene3D" id="2.40.70.10">
    <property type="entry name" value="Acid Proteases"/>
    <property type="match status" value="1"/>
</dbReference>
<dbReference type="InterPro" id="IPR012337">
    <property type="entry name" value="RNaseH-like_sf"/>
</dbReference>
<dbReference type="PROSITE" id="PS50879">
    <property type="entry name" value="RNASE_H_1"/>
    <property type="match status" value="1"/>
</dbReference>
<dbReference type="PANTHER" id="PTHR48475">
    <property type="entry name" value="RIBONUCLEASE H"/>
    <property type="match status" value="1"/>
</dbReference>
<dbReference type="Gene3D" id="3.30.420.10">
    <property type="entry name" value="Ribonuclease H-like superfamily/Ribonuclease H"/>
    <property type="match status" value="2"/>
</dbReference>
<dbReference type="Gene3D" id="1.10.340.70">
    <property type="match status" value="1"/>
</dbReference>
<dbReference type="InterPro" id="IPR043128">
    <property type="entry name" value="Rev_trsase/Diguanyl_cyclase"/>
</dbReference>
<dbReference type="InterPro" id="IPR041588">
    <property type="entry name" value="Integrase_H2C2"/>
</dbReference>
<feature type="compositionally biased region" description="Basic residues" evidence="2">
    <location>
        <begin position="48"/>
        <end position="64"/>
    </location>
</feature>
<dbReference type="CDD" id="cd09279">
    <property type="entry name" value="RNase_HI_like"/>
    <property type="match status" value="1"/>
</dbReference>
<dbReference type="PANTHER" id="PTHR48475:SF2">
    <property type="entry name" value="RIBONUCLEASE H"/>
    <property type="match status" value="1"/>
</dbReference>
<dbReference type="GO" id="GO:0015074">
    <property type="term" value="P:DNA integration"/>
    <property type="evidence" value="ECO:0007669"/>
    <property type="project" value="InterPro"/>
</dbReference>
<evidence type="ECO:0000259" key="5">
    <source>
        <dbReference type="PROSITE" id="PS50994"/>
    </source>
</evidence>
<dbReference type="InterPro" id="IPR002156">
    <property type="entry name" value="RNaseH_domain"/>
</dbReference>
<keyword evidence="1" id="KW-0233">DNA recombination</keyword>
<dbReference type="InterPro" id="IPR021109">
    <property type="entry name" value="Peptidase_aspartic_dom_sf"/>
</dbReference>
<dbReference type="SUPFAM" id="SSF53098">
    <property type="entry name" value="Ribonuclease H-like"/>
    <property type="match status" value="2"/>
</dbReference>
<feature type="domain" description="RNase H type-1" evidence="4">
    <location>
        <begin position="1129"/>
        <end position="1230"/>
    </location>
</feature>
<dbReference type="EMBL" id="OIVN01000335">
    <property type="protein sequence ID" value="SPC78458.1"/>
    <property type="molecule type" value="Genomic_DNA"/>
</dbReference>
<dbReference type="CDD" id="cd01647">
    <property type="entry name" value="RT_LTR"/>
    <property type="match status" value="1"/>
</dbReference>
<dbReference type="InterPro" id="IPR001584">
    <property type="entry name" value="Integrase_cat-core"/>
</dbReference>
<dbReference type="GO" id="GO:0004523">
    <property type="term" value="F:RNA-DNA hybrid ribonuclease activity"/>
    <property type="evidence" value="ECO:0007669"/>
    <property type="project" value="InterPro"/>
</dbReference>
<dbReference type="Pfam" id="PF17921">
    <property type="entry name" value="Integrase_H2C2"/>
    <property type="match status" value="1"/>
</dbReference>
<dbReference type="PROSITE" id="PS50878">
    <property type="entry name" value="RT_POL"/>
    <property type="match status" value="1"/>
</dbReference>
<dbReference type="Pfam" id="PF13456">
    <property type="entry name" value="RVT_3"/>
    <property type="match status" value="1"/>
</dbReference>
<dbReference type="InterPro" id="IPR043502">
    <property type="entry name" value="DNA/RNA_pol_sf"/>
</dbReference>
<dbReference type="Pfam" id="PF17919">
    <property type="entry name" value="RT_RNaseH_2"/>
    <property type="match status" value="1"/>
</dbReference>
<dbReference type="Pfam" id="PF00078">
    <property type="entry name" value="RVT_1"/>
    <property type="match status" value="1"/>
</dbReference>
<organism evidence="6">
    <name type="scientific">Fagus sylvatica</name>
    <name type="common">Beechnut</name>
    <dbReference type="NCBI Taxonomy" id="28930"/>
    <lineage>
        <taxon>Eukaryota</taxon>
        <taxon>Viridiplantae</taxon>
        <taxon>Streptophyta</taxon>
        <taxon>Embryophyta</taxon>
        <taxon>Tracheophyta</taxon>
        <taxon>Spermatophyta</taxon>
        <taxon>Magnoliopsida</taxon>
        <taxon>eudicotyledons</taxon>
        <taxon>Gunneridae</taxon>
        <taxon>Pentapetalae</taxon>
        <taxon>rosids</taxon>
        <taxon>fabids</taxon>
        <taxon>Fagales</taxon>
        <taxon>Fagaceae</taxon>
        <taxon>Fagus</taxon>
    </lineage>
</organism>
<evidence type="ECO:0000259" key="3">
    <source>
        <dbReference type="PROSITE" id="PS50878"/>
    </source>
</evidence>
<dbReference type="GO" id="GO:0006310">
    <property type="term" value="P:DNA recombination"/>
    <property type="evidence" value="ECO:0007669"/>
    <property type="project" value="UniProtKB-KW"/>
</dbReference>
<feature type="domain" description="Reverse transcriptase" evidence="3">
    <location>
        <begin position="720"/>
        <end position="899"/>
    </location>
</feature>
<gene>
    <name evidence="6" type="ORF">FSB_LOCUS6340</name>
</gene>
<feature type="region of interest" description="Disordered" evidence="2">
    <location>
        <begin position="1"/>
        <end position="20"/>
    </location>
</feature>
<evidence type="ECO:0000313" key="6">
    <source>
        <dbReference type="EMBL" id="SPC78458.1"/>
    </source>
</evidence>
<reference evidence="6" key="1">
    <citation type="submission" date="2018-02" db="EMBL/GenBank/DDBJ databases">
        <authorList>
            <person name="Cohen D.B."/>
            <person name="Kent A.D."/>
        </authorList>
    </citation>
    <scope>NUCLEOTIDE SEQUENCE</scope>
</reference>
<proteinExistence type="predicted"/>
<evidence type="ECO:0000256" key="1">
    <source>
        <dbReference type="ARBA" id="ARBA00023172"/>
    </source>
</evidence>
<evidence type="ECO:0000256" key="2">
    <source>
        <dbReference type="SAM" id="MobiDB-lite"/>
    </source>
</evidence>
<feature type="domain" description="Integrase catalytic" evidence="5">
    <location>
        <begin position="1409"/>
        <end position="1510"/>
    </location>
</feature>
<dbReference type="GO" id="GO:0003676">
    <property type="term" value="F:nucleic acid binding"/>
    <property type="evidence" value="ECO:0007669"/>
    <property type="project" value="InterPro"/>
</dbReference>
<feature type="region of interest" description="Disordered" evidence="2">
    <location>
        <begin position="30"/>
        <end position="152"/>
    </location>
</feature>
<dbReference type="InterPro" id="IPR041577">
    <property type="entry name" value="RT_RNaseH_2"/>
</dbReference>
<name>A0A2N9EUA9_FAGSY</name>
<protein>
    <submittedName>
        <fullName evidence="6">Uncharacterized protein</fullName>
    </submittedName>
</protein>
<dbReference type="InterPro" id="IPR036397">
    <property type="entry name" value="RNaseH_sf"/>
</dbReference>
<dbReference type="CDD" id="cd00303">
    <property type="entry name" value="retropepsin_like"/>
    <property type="match status" value="1"/>
</dbReference>
<dbReference type="SUPFAM" id="SSF56672">
    <property type="entry name" value="DNA/RNA polymerases"/>
    <property type="match status" value="1"/>
</dbReference>
<evidence type="ECO:0000259" key="4">
    <source>
        <dbReference type="PROSITE" id="PS50879"/>
    </source>
</evidence>
<dbReference type="Gene3D" id="3.10.10.10">
    <property type="entry name" value="HIV Type 1 Reverse Transcriptase, subunit A, domain 1"/>
    <property type="match status" value="1"/>
</dbReference>
<sequence length="1636" mass="185574">MAEENAFVLVNDPPPQPSGLKKVMSEVHVEANRENPLAGQRREEVRDPKRKIPCYSQRGRRGSPQKKSEDRKTRKGVARVKEVQVSCDQQRSRRQKSRSHLGSCESSHRFPKQLREDHRAQKSSKRSRPEGKTRKTSPVRKPEEKDHNPVWNQLRQISHSPFSSRIERAKLPARIAPLNLITYNGKTDSVAHLSHYRRSIALHNGNDILMCRIFPSSLGDVALRWFDKLEHGSIHSWTELAEAFTTRFITNTRKPKEVDSLMALAMRTGENLKSYSARYWETYNEIDRCGEDVAISQFRFGLPVGSKLRQSLAKKPPPNMSNLMSRIEQHVRVEKDGLQPQRQPDDNVPAQKKSVQPETSRAQRKPRQPEPVMRESYQAINTTFKEPIFRILPQIKDKPYFAWPFVDNAKQQQREHIPKPKAPIGTIDVIHSYVRADNIRAETWIASHLREVFQISEGVTPAPKRLRKETTEEIVFTDRDLEGVQLPHSDALVVTMQIGDFEVKRILIDPGSSAEIMYDSLFKDLGLKHKDLDRKVDPLYGFSGESVMPVGHVTVKVQAGIVSSPTQFWVLNSYSPYNAILGRPWLHKMKAVPSTLHQRLRFPTPEGIMELQEPEESDLVPRKKCAEELLKHYIHDADQEKYFLQGASLSQELRDSLIILLLEYVDVFAWSLYEAPGLDPAFACHSLNVDPLICPVVQKGRRISPIHQEAICEEVDRLVKAVAIKEILYPTWLSNTVVVKKKNGKWRVCIDFTDLNKVCPKDPFPLPKIDQLVDATSGHQRMSFLDAFQGYHQIAMNPADQEKTTFITPREIFCYRVMPFGLKNAGATYQRMITKMFSSRLGKTVEVYIDDMVVKSILAEDHLRDLQAVFNTLRKYGLKLNASKCAFGVGSGKFLGFMVTQRGIEANPDQISAILDLKPPSTVREVQKLTGMAAALNRFISRSAEKCRPFFDLIKKGNNFHWGDQPNQAFERLKTYLAAAPLLSTPVMGESLFIYLAVSEHAVSAAIVREDHSFQKPVYYTSKTLDGAESRYLPLEKLAFALVCSAKKLPHYFQAHTMVVLTEQPLKAVLRSADFSGRISKWGAQLGAYDINYRPRTAIKGQVLADFIAEFTPAEMGPMWVNHVSSIQHMEGWKLYIDGFPTSNNVAEYEALLHGLRSALALQADSLHIYCDSLLVVNQILGDYTAKDEKMKTYLVEAKKLLGKFKHVQIEHISRDLNGHADALASLASTVAPELRRTISVGVQSLQSVGEVINEVCSIDQSPSWMSPILAYLKDDILPADRKEADRIRRVAPRYWVSKEGHLYKRSYTRPYLRCVHPDTVQNLLWEIHEGVCGGHTGGRSLAHRAIGQGYWWPYMQKDAAQYVKKCDKCQRFAPSIHQPAASLNPIAKAEPLVHITDADSKRFVWKNIITRFGIPRVLMSDNGSQFVSGPFKEFCEQYGIRNHFSTPAYPQGNGQAESSNKTLLDGIKKCMEKAKGRWVEELPSILWTYRTTLRSSTGETPFSLTYGVEAVIPLEIGLPTIRTEYFDPVANEISLATDLDLAEEKRDLALIHLAAYQNGLRRMYEKRVNPRELAVGDLILRKVMGSRQDPTHGKLGPNWEGSYKIISVAGIGVFRLEGPNDTPVKRPWNICNLKK</sequence>
<dbReference type="InterPro" id="IPR000477">
    <property type="entry name" value="RT_dom"/>
</dbReference>